<dbReference type="PATRIC" id="fig|1703.6.peg.3052"/>
<name>A0A0B9AJU9_BRELN</name>
<evidence type="ECO:0000313" key="3">
    <source>
        <dbReference type="Proteomes" id="UP000031488"/>
    </source>
</evidence>
<feature type="transmembrane region" description="Helical" evidence="1">
    <location>
        <begin position="22"/>
        <end position="41"/>
    </location>
</feature>
<dbReference type="RefSeq" id="WP_039211769.1">
    <property type="nucleotide sequence ID" value="NZ_JTJZ01000022.1"/>
</dbReference>
<keyword evidence="1" id="KW-0472">Membrane</keyword>
<sequence>MRLEAIEEYGRLVIGPASTIKYIGRLVVCFLIGALGLVTLILGADGFVALCAVAVIAIFGIWFPVLTVKRNRRNYHLELTPEAVELIQVTPDGEDTVHHATWSVVDSVTTARFGNRPEAPLYPVLNVESASGSGRRTKRRAFLSPEVYGEKFVLDQPLEVTTWELLDLITAAHQRFKQKPEASDQ</sequence>
<evidence type="ECO:0000256" key="1">
    <source>
        <dbReference type="SAM" id="Phobius"/>
    </source>
</evidence>
<keyword evidence="1" id="KW-1133">Transmembrane helix</keyword>
<reference evidence="2 3" key="1">
    <citation type="submission" date="2014-11" db="EMBL/GenBank/DDBJ databases">
        <title>Draft Genome Sequence of Brevibacterium linens AE038-8.</title>
        <authorList>
            <person name="Maizel D."/>
            <person name="Utturkar S.M."/>
            <person name="Brown S.D."/>
            <person name="Ferrero M."/>
            <person name="Rosen B.P."/>
        </authorList>
    </citation>
    <scope>NUCLEOTIDE SEQUENCE [LARGE SCALE GENOMIC DNA]</scope>
    <source>
        <strain evidence="2 3">AE038-8</strain>
    </source>
</reference>
<accession>A0A0B9AJU9</accession>
<protein>
    <recommendedName>
        <fullName evidence="4">DUF2244 domain-containing protein</fullName>
    </recommendedName>
</protein>
<dbReference type="Proteomes" id="UP000031488">
    <property type="component" value="Unassembled WGS sequence"/>
</dbReference>
<feature type="transmembrane region" description="Helical" evidence="1">
    <location>
        <begin position="47"/>
        <end position="68"/>
    </location>
</feature>
<keyword evidence="3" id="KW-1185">Reference proteome</keyword>
<evidence type="ECO:0000313" key="2">
    <source>
        <dbReference type="EMBL" id="KHS51024.1"/>
    </source>
</evidence>
<dbReference type="OrthoDB" id="9958858at2"/>
<comment type="caution">
    <text evidence="2">The sequence shown here is derived from an EMBL/GenBank/DDBJ whole genome shotgun (WGS) entry which is preliminary data.</text>
</comment>
<evidence type="ECO:0008006" key="4">
    <source>
        <dbReference type="Google" id="ProtNLM"/>
    </source>
</evidence>
<dbReference type="AlphaFoldDB" id="A0A0B9AJU9"/>
<proteinExistence type="predicted"/>
<organism evidence="2 3">
    <name type="scientific">Brevibacterium linens</name>
    <dbReference type="NCBI Taxonomy" id="1703"/>
    <lineage>
        <taxon>Bacteria</taxon>
        <taxon>Bacillati</taxon>
        <taxon>Actinomycetota</taxon>
        <taxon>Actinomycetes</taxon>
        <taxon>Micrococcales</taxon>
        <taxon>Brevibacteriaceae</taxon>
        <taxon>Brevibacterium</taxon>
    </lineage>
</organism>
<keyword evidence="1" id="KW-0812">Transmembrane</keyword>
<gene>
    <name evidence="2" type="ORF">AE0388_3096</name>
</gene>
<dbReference type="EMBL" id="JTJZ01000022">
    <property type="protein sequence ID" value="KHS51024.1"/>
    <property type="molecule type" value="Genomic_DNA"/>
</dbReference>